<feature type="compositionally biased region" description="Basic and acidic residues" evidence="7">
    <location>
        <begin position="154"/>
        <end position="166"/>
    </location>
</feature>
<keyword evidence="2" id="KW-0964">Secreted</keyword>
<proteinExistence type="predicted"/>
<dbReference type="Ensembl" id="ENSFHET00000015472.1">
    <property type="protein sequence ID" value="ENSFHEP00000021441.1"/>
    <property type="gene ID" value="ENSFHEG00000000049.1"/>
</dbReference>
<dbReference type="PANTHER" id="PTHR15427">
    <property type="entry name" value="EMILIN ELASTIN MICROFIBRIL INTERFACE-LOCATED PROTEIN ELASTIN MICROFIBRIL INTERFACER"/>
    <property type="match status" value="1"/>
</dbReference>
<feature type="compositionally biased region" description="Polar residues" evidence="7">
    <location>
        <begin position="267"/>
        <end position="278"/>
    </location>
</feature>
<evidence type="ECO:0000256" key="6">
    <source>
        <dbReference type="SAM" id="Coils"/>
    </source>
</evidence>
<evidence type="ECO:0000256" key="7">
    <source>
        <dbReference type="SAM" id="MobiDB-lite"/>
    </source>
</evidence>
<keyword evidence="3" id="KW-0272">Extracellular matrix</keyword>
<dbReference type="PROSITE" id="PS51041">
    <property type="entry name" value="EMI"/>
    <property type="match status" value="1"/>
</dbReference>
<reference evidence="9" key="2">
    <citation type="submission" date="2025-09" db="UniProtKB">
        <authorList>
            <consortium name="Ensembl"/>
        </authorList>
    </citation>
    <scope>IDENTIFICATION</scope>
</reference>
<dbReference type="PANTHER" id="PTHR15427:SF40">
    <property type="entry name" value="MULTIMERIN-2 PRECURSOR"/>
    <property type="match status" value="1"/>
</dbReference>
<keyword evidence="10" id="KW-1185">Reference proteome</keyword>
<dbReference type="InterPro" id="IPR011489">
    <property type="entry name" value="EMI_domain"/>
</dbReference>
<accession>A0A3Q2Q4S3</accession>
<dbReference type="InterPro" id="IPR050392">
    <property type="entry name" value="Collagen/C1q_domain"/>
</dbReference>
<dbReference type="GeneTree" id="ENSGT00940000170913"/>
<dbReference type="STRING" id="8078.ENSFHEP00000021441"/>
<keyword evidence="5" id="KW-1015">Disulfide bond</keyword>
<feature type="region of interest" description="Disordered" evidence="7">
    <location>
        <begin position="89"/>
        <end position="198"/>
    </location>
</feature>
<evidence type="ECO:0000313" key="9">
    <source>
        <dbReference type="Ensembl" id="ENSFHEP00000021441.1"/>
    </source>
</evidence>
<name>A0A3Q2Q4S3_FUNHE</name>
<feature type="region of interest" description="Disordered" evidence="7">
    <location>
        <begin position="267"/>
        <end position="290"/>
    </location>
</feature>
<sequence>MMMMRSVPLCVHRNRCAFVQKKVLMVTEPCGSQRRAVKDQSPCGAGSPGCQRITYRLSTRPTFCHKKKVLTSLLWRCCPGHEGPNCHEGGSEPCSGSVGSTGTGSCGTGSSDLTPEPVSSVPDDPAGPGLQQHADPNREQNDYQTSFSAPYDPNDPHGSARPDQNPEHQAGYHRPPVYHHQGQNPGPPQRKTRTMSGPDRFLSSSMFYLLNVSSFLSSVTETGSERFWLLERDKQHLDQARLGARNTTQAGEHLDQARLGARNTTQAGEHLDQGQTPEDQPELHPHHPADNTALWGAIRRLDIMVVNNTVKLTEEAEVSSAEVERLTLRLKDLDQQINQTARTSRVLFMETGLEVERSTVTVLRRVEQLESRVEQQEERLQENEKDVDHLYADCNCGELKAAVARLERGVATATQLANDNRLTLRESSEVATRGGARDWEPEVEELQRGLQQVEESLASEQNRTRTTAHRLAQLGSAVSALQEAQVLQENQAEMLTLSFRSLLQDAIRHSDVLQLLLGEEVLEFLEWPVQDQEAHSIPALKEQVRELQEQLRSRQEARRLQERGAGRLPEDSRAEMDLQVPQNLLISHLSSAGAPVPSSQSGVSLLFVGGAPRSAADGTVTFSPSLNRDRFYSDTGVFTAPADGLYLFILTLHLRPGSAHVALRRVEERGGAPAALQVEGAAPWSRVVLLLLREGEELRLEVRGEWAESESSQLAVLQLRAT</sequence>
<protein>
    <recommendedName>
        <fullName evidence="8">EMI domain-containing protein</fullName>
    </recommendedName>
</protein>
<dbReference type="GO" id="GO:0005576">
    <property type="term" value="C:extracellular region"/>
    <property type="evidence" value="ECO:0007669"/>
    <property type="project" value="UniProtKB-SubCell"/>
</dbReference>
<feature type="domain" description="EMI" evidence="8">
    <location>
        <begin position="12"/>
        <end position="88"/>
    </location>
</feature>
<evidence type="ECO:0000313" key="10">
    <source>
        <dbReference type="Proteomes" id="UP000265000"/>
    </source>
</evidence>
<keyword evidence="6" id="KW-0175">Coiled coil</keyword>
<dbReference type="SUPFAM" id="SSF49842">
    <property type="entry name" value="TNF-like"/>
    <property type="match status" value="1"/>
</dbReference>
<organism evidence="9 10">
    <name type="scientific">Fundulus heteroclitus</name>
    <name type="common">Killifish</name>
    <name type="synonym">Mummichog</name>
    <dbReference type="NCBI Taxonomy" id="8078"/>
    <lineage>
        <taxon>Eukaryota</taxon>
        <taxon>Metazoa</taxon>
        <taxon>Chordata</taxon>
        <taxon>Craniata</taxon>
        <taxon>Vertebrata</taxon>
        <taxon>Euteleostomi</taxon>
        <taxon>Actinopterygii</taxon>
        <taxon>Neopterygii</taxon>
        <taxon>Teleostei</taxon>
        <taxon>Neoteleostei</taxon>
        <taxon>Acanthomorphata</taxon>
        <taxon>Ovalentaria</taxon>
        <taxon>Atherinomorphae</taxon>
        <taxon>Cyprinodontiformes</taxon>
        <taxon>Fundulidae</taxon>
        <taxon>Fundulus</taxon>
    </lineage>
</organism>
<evidence type="ECO:0000256" key="5">
    <source>
        <dbReference type="ARBA" id="ARBA00023157"/>
    </source>
</evidence>
<dbReference type="InterPro" id="IPR008983">
    <property type="entry name" value="Tumour_necrosis_fac-like_dom"/>
</dbReference>
<keyword evidence="4" id="KW-0732">Signal</keyword>
<evidence type="ECO:0000256" key="4">
    <source>
        <dbReference type="ARBA" id="ARBA00022729"/>
    </source>
</evidence>
<evidence type="ECO:0000256" key="2">
    <source>
        <dbReference type="ARBA" id="ARBA00022525"/>
    </source>
</evidence>
<feature type="coiled-coil region" evidence="6">
    <location>
        <begin position="316"/>
        <end position="393"/>
    </location>
</feature>
<evidence type="ECO:0000259" key="8">
    <source>
        <dbReference type="PROSITE" id="PS51041"/>
    </source>
</evidence>
<reference evidence="9" key="1">
    <citation type="submission" date="2025-08" db="UniProtKB">
        <authorList>
            <consortium name="Ensembl"/>
        </authorList>
    </citation>
    <scope>IDENTIFICATION</scope>
</reference>
<dbReference type="Pfam" id="PF07546">
    <property type="entry name" value="EMI"/>
    <property type="match status" value="1"/>
</dbReference>
<dbReference type="Gene3D" id="2.60.120.40">
    <property type="match status" value="1"/>
</dbReference>
<evidence type="ECO:0000256" key="1">
    <source>
        <dbReference type="ARBA" id="ARBA00004498"/>
    </source>
</evidence>
<evidence type="ECO:0000256" key="3">
    <source>
        <dbReference type="ARBA" id="ARBA00022530"/>
    </source>
</evidence>
<dbReference type="Proteomes" id="UP000265000">
    <property type="component" value="Unplaced"/>
</dbReference>
<comment type="subcellular location">
    <subcellularLocation>
        <location evidence="1">Secreted</location>
        <location evidence="1">Extracellular space</location>
        <location evidence="1">Extracellular matrix</location>
    </subcellularLocation>
</comment>
<dbReference type="AlphaFoldDB" id="A0A3Q2Q4S3"/>